<feature type="region of interest" description="Disordered" evidence="1">
    <location>
        <begin position="47"/>
        <end position="293"/>
    </location>
</feature>
<organism evidence="3 4">
    <name type="scientific">Immersiella caudata</name>
    <dbReference type="NCBI Taxonomy" id="314043"/>
    <lineage>
        <taxon>Eukaryota</taxon>
        <taxon>Fungi</taxon>
        <taxon>Dikarya</taxon>
        <taxon>Ascomycota</taxon>
        <taxon>Pezizomycotina</taxon>
        <taxon>Sordariomycetes</taxon>
        <taxon>Sordariomycetidae</taxon>
        <taxon>Sordariales</taxon>
        <taxon>Lasiosphaeriaceae</taxon>
        <taxon>Immersiella</taxon>
    </lineage>
</organism>
<sequence length="825" mass="89103">MESNDEIRFSLSDLLSPEESEEIENGEVTEDTAVLLAKKILARKIRLHPVLGRSYPSSSSSSRQLHETPSSRAKSTPSKKSTPKSTPTAPKKTKKTVTAREAGKKMTTADEIGEASTAGTANVDATAAKANMAAKRKRESVIDITSESEYAPPAKKSKTKTPKTLKTPNRKRAAAPADSDTSSDDEFQATPPRVTRRTAGRAAGSKSSPLTPTPAPKGKKTAITPVKKASAKKTPAKKTSAPNPKSKTVATTPAKSSLKAGSDVTKSSGSQAKKTWKSITVAPRAKGPGASKTALERHVHFDIDILDDEEPTTTLPKSPFPFPRTQQKATGRKAIAKAVSVKSTAKSAKTNPKIPSPVEGMVYAHGLLFPAPDSPLPPISTRTRSHSPTNKPPSAFLSRRKSKAPPPKRQSKRQKARNRKRSVSATSPLSDLEVWDETTSLVTDFTLLVHPLASALWDPVVHSLLPRGFVTVASYPEGFNPHPSSPRRGYGVACAEGPGGGVGGCLGAVYLFFIIIIIFFFFFFFFFFFTFESMRKRMEGDVSLEVLGIAEAMESLTSEVGLGMGRAEELEGRYEAVFDTLGEYLQDRGQVEVPSAMLKRRRLSWWSFDEALLDASQRLSDLQDGEEEYEFDMLLAENGKGAALAGITAAESAESVVEISWSGNGGAELDRLVADMGWNFSVRDVLRVLQGEIETVLEDQEGDGDVEDVLPCGGCSGGARGEKPWVRPLVKCFGFTEEEAQWSTEWEFIQAVENQGGVLVDRVPGLEIMVDGTAGETRTVLVEIGSALDDIMMELEGIEPGTPHRQPVGVREDWDSGVLAGERTI</sequence>
<feature type="region of interest" description="Disordered" evidence="1">
    <location>
        <begin position="1"/>
        <end position="28"/>
    </location>
</feature>
<accession>A0AA39U456</accession>
<name>A0AA39U456_9PEZI</name>
<evidence type="ECO:0000256" key="2">
    <source>
        <dbReference type="SAM" id="Phobius"/>
    </source>
</evidence>
<keyword evidence="4" id="KW-1185">Reference proteome</keyword>
<dbReference type="EMBL" id="JAULSU010000007">
    <property type="protein sequence ID" value="KAK0612063.1"/>
    <property type="molecule type" value="Genomic_DNA"/>
</dbReference>
<keyword evidence="2" id="KW-1133">Transmembrane helix</keyword>
<comment type="caution">
    <text evidence="3">The sequence shown here is derived from an EMBL/GenBank/DDBJ whole genome shotgun (WGS) entry which is preliminary data.</text>
</comment>
<evidence type="ECO:0000313" key="4">
    <source>
        <dbReference type="Proteomes" id="UP001175000"/>
    </source>
</evidence>
<feature type="compositionally biased region" description="Low complexity" evidence="1">
    <location>
        <begin position="117"/>
        <end position="133"/>
    </location>
</feature>
<feature type="compositionally biased region" description="Polar residues" evidence="1">
    <location>
        <begin position="380"/>
        <end position="389"/>
    </location>
</feature>
<feature type="compositionally biased region" description="Low complexity" evidence="1">
    <location>
        <begin position="57"/>
        <end position="90"/>
    </location>
</feature>
<evidence type="ECO:0000256" key="1">
    <source>
        <dbReference type="SAM" id="MobiDB-lite"/>
    </source>
</evidence>
<proteinExistence type="predicted"/>
<keyword evidence="2" id="KW-0812">Transmembrane</keyword>
<protein>
    <submittedName>
        <fullName evidence="3">Uncharacterized protein</fullName>
    </submittedName>
</protein>
<dbReference type="Proteomes" id="UP001175000">
    <property type="component" value="Unassembled WGS sequence"/>
</dbReference>
<dbReference type="AlphaFoldDB" id="A0AA39U456"/>
<feature type="compositionally biased region" description="Polar residues" evidence="1">
    <location>
        <begin position="264"/>
        <end position="273"/>
    </location>
</feature>
<evidence type="ECO:0000313" key="3">
    <source>
        <dbReference type="EMBL" id="KAK0612063.1"/>
    </source>
</evidence>
<feature type="region of interest" description="Disordered" evidence="1">
    <location>
        <begin position="373"/>
        <end position="425"/>
    </location>
</feature>
<gene>
    <name evidence="3" type="ORF">B0T14DRAFT_571900</name>
</gene>
<feature type="compositionally biased region" description="Basic residues" evidence="1">
    <location>
        <begin position="155"/>
        <end position="173"/>
    </location>
</feature>
<keyword evidence="2" id="KW-0472">Membrane</keyword>
<feature type="compositionally biased region" description="Basic residues" evidence="1">
    <location>
        <begin position="409"/>
        <end position="422"/>
    </location>
</feature>
<feature type="compositionally biased region" description="Low complexity" evidence="1">
    <location>
        <begin position="237"/>
        <end position="248"/>
    </location>
</feature>
<feature type="region of interest" description="Disordered" evidence="1">
    <location>
        <begin position="309"/>
        <end position="334"/>
    </location>
</feature>
<feature type="compositionally biased region" description="Acidic residues" evidence="1">
    <location>
        <begin position="16"/>
        <end position="28"/>
    </location>
</feature>
<reference evidence="3" key="1">
    <citation type="submission" date="2023-06" db="EMBL/GenBank/DDBJ databases">
        <title>Genome-scale phylogeny and comparative genomics of the fungal order Sordariales.</title>
        <authorList>
            <consortium name="Lawrence Berkeley National Laboratory"/>
            <person name="Hensen N."/>
            <person name="Bonometti L."/>
            <person name="Westerberg I."/>
            <person name="Brannstrom I.O."/>
            <person name="Guillou S."/>
            <person name="Cros-Aarteil S."/>
            <person name="Calhoun S."/>
            <person name="Haridas S."/>
            <person name="Kuo A."/>
            <person name="Mondo S."/>
            <person name="Pangilinan J."/>
            <person name="Riley R."/>
            <person name="Labutti K."/>
            <person name="Andreopoulos B."/>
            <person name="Lipzen A."/>
            <person name="Chen C."/>
            <person name="Yanf M."/>
            <person name="Daum C."/>
            <person name="Ng V."/>
            <person name="Clum A."/>
            <person name="Steindorff A."/>
            <person name="Ohm R."/>
            <person name="Martin F."/>
            <person name="Silar P."/>
            <person name="Natvig D."/>
            <person name="Lalanne C."/>
            <person name="Gautier V."/>
            <person name="Ament-Velasquez S.L."/>
            <person name="Kruys A."/>
            <person name="Hutchinson M.I."/>
            <person name="Powell A.J."/>
            <person name="Barry K."/>
            <person name="Miller A.N."/>
            <person name="Grigoriev I.V."/>
            <person name="Debuchy R."/>
            <person name="Gladieux P."/>
            <person name="Thoren M.H."/>
            <person name="Johannesson H."/>
        </authorList>
    </citation>
    <scope>NUCLEOTIDE SEQUENCE</scope>
    <source>
        <strain evidence="3">CBS 606.72</strain>
    </source>
</reference>
<feature type="transmembrane region" description="Helical" evidence="2">
    <location>
        <begin position="508"/>
        <end position="529"/>
    </location>
</feature>